<evidence type="ECO:0000313" key="3">
    <source>
        <dbReference type="Proteomes" id="UP000595332"/>
    </source>
</evidence>
<sequence>MYTNEDLNFAVKKGIFTTDAVDEFRAQLESAKKTHFVDEENFRLVSSFNDIFVVIACALLLFSSLWVGEGISDGVGGLIFALLSWLLAEVFTLKRKMALPSIALLLSFIGGVFSFCLSLFDDPAELAFIIASTVSAFAAWLHWKRFGVPITIAATTAALTTLIVSIVLSLFPDTKAYMLFAFFLCGIVIFSFAMYWDSSDITRTTRKSDVAFWLHLLAAPLIIHPVFTGLDIFEGNEDLSNMLVVVALYIFMTLLSIIVDRRAFMVSSLAYVIYAITAIFNEIGGVGLSFALTGIFIGSALLVLSVYWHLIREGLLGLLPLSVQRYVPKTH</sequence>
<dbReference type="RefSeq" id="WP_201347550.1">
    <property type="nucleotide sequence ID" value="NZ_AP014546.1"/>
</dbReference>
<feature type="transmembrane region" description="Helical" evidence="1">
    <location>
        <begin position="74"/>
        <end position="91"/>
    </location>
</feature>
<dbReference type="EMBL" id="AP014546">
    <property type="protein sequence ID" value="BBB30358.1"/>
    <property type="molecule type" value="Genomic_DNA"/>
</dbReference>
<feature type="transmembrane region" description="Helical" evidence="1">
    <location>
        <begin position="126"/>
        <end position="143"/>
    </location>
</feature>
<name>A0A7R6PVI5_9GAMM</name>
<evidence type="ECO:0008006" key="4">
    <source>
        <dbReference type="Google" id="ProtNLM"/>
    </source>
</evidence>
<keyword evidence="1" id="KW-0472">Membrane</keyword>
<dbReference type="Proteomes" id="UP000595332">
    <property type="component" value="Chromosome"/>
</dbReference>
<evidence type="ECO:0000313" key="2">
    <source>
        <dbReference type="EMBL" id="BBB30358.1"/>
    </source>
</evidence>
<keyword evidence="3" id="KW-1185">Reference proteome</keyword>
<proteinExistence type="predicted"/>
<feature type="transmembrane region" description="Helical" evidence="1">
    <location>
        <begin position="51"/>
        <end position="68"/>
    </location>
</feature>
<evidence type="ECO:0000256" key="1">
    <source>
        <dbReference type="SAM" id="Phobius"/>
    </source>
</evidence>
<protein>
    <recommendedName>
        <fullName evidence="4">DUF2157 domain-containing protein</fullName>
    </recommendedName>
</protein>
<keyword evidence="1" id="KW-1133">Transmembrane helix</keyword>
<feature type="transmembrane region" description="Helical" evidence="1">
    <location>
        <begin position="150"/>
        <end position="171"/>
    </location>
</feature>
<feature type="transmembrane region" description="Helical" evidence="1">
    <location>
        <begin position="177"/>
        <end position="198"/>
    </location>
</feature>
<organism evidence="2 3">
    <name type="scientific">Neptunomonas japonica JAMM 1380</name>
    <dbReference type="NCBI Taxonomy" id="1441457"/>
    <lineage>
        <taxon>Bacteria</taxon>
        <taxon>Pseudomonadati</taxon>
        <taxon>Pseudomonadota</taxon>
        <taxon>Gammaproteobacteria</taxon>
        <taxon>Oceanospirillales</taxon>
        <taxon>Oceanospirillaceae</taxon>
        <taxon>Neptunomonas</taxon>
    </lineage>
</organism>
<keyword evidence="1" id="KW-0812">Transmembrane</keyword>
<dbReference type="KEGG" id="njp:NEJAP_2412"/>
<dbReference type="AlphaFoldDB" id="A0A7R6PVI5"/>
<feature type="transmembrane region" description="Helical" evidence="1">
    <location>
        <begin position="263"/>
        <end position="280"/>
    </location>
</feature>
<feature type="transmembrane region" description="Helical" evidence="1">
    <location>
        <begin position="286"/>
        <end position="310"/>
    </location>
</feature>
<reference evidence="2 3" key="1">
    <citation type="journal article" date="2008" name="Int. J. Syst. Evol. Microbiol.">
        <title>Neptunomonas japonica sp. nov., an Osedax japonicus symbiont-like bacterium isolated from sediment adjacent to sperm whale carcasses off Kagoshima, Japan.</title>
        <authorList>
            <person name="Miyazaki M."/>
            <person name="Nogi Y."/>
            <person name="Fujiwara Y."/>
            <person name="Kawato M."/>
            <person name="Kubokawa K."/>
            <person name="Horikoshi K."/>
        </authorList>
    </citation>
    <scope>NUCLEOTIDE SEQUENCE [LARGE SCALE GENOMIC DNA]</scope>
    <source>
        <strain evidence="2 3">JAMM 1380</strain>
    </source>
</reference>
<feature type="transmembrane region" description="Helical" evidence="1">
    <location>
        <begin position="98"/>
        <end position="120"/>
    </location>
</feature>
<feature type="transmembrane region" description="Helical" evidence="1">
    <location>
        <begin position="239"/>
        <end position="258"/>
    </location>
</feature>
<feature type="transmembrane region" description="Helical" evidence="1">
    <location>
        <begin position="210"/>
        <end position="227"/>
    </location>
</feature>
<gene>
    <name evidence="2" type="ORF">NEJAP_2412</name>
</gene>
<accession>A0A7R6PVI5</accession>